<dbReference type="GO" id="GO:0006506">
    <property type="term" value="P:GPI anchor biosynthetic process"/>
    <property type="evidence" value="ECO:0007669"/>
    <property type="project" value="InterPro"/>
</dbReference>
<proteinExistence type="predicted"/>
<dbReference type="GO" id="GO:0016757">
    <property type="term" value="F:glycosyltransferase activity"/>
    <property type="evidence" value="ECO:0007669"/>
    <property type="project" value="InterPro"/>
</dbReference>
<feature type="transmembrane region" description="Helical" evidence="1">
    <location>
        <begin position="254"/>
        <end position="275"/>
    </location>
</feature>
<dbReference type="InterPro" id="IPR029675">
    <property type="entry name" value="PGAP4"/>
</dbReference>
<dbReference type="Proteomes" id="UP000694393">
    <property type="component" value="Unplaced"/>
</dbReference>
<dbReference type="CDD" id="cd22190">
    <property type="entry name" value="PGAP4"/>
    <property type="match status" value="1"/>
</dbReference>
<keyword evidence="1" id="KW-1133">Transmembrane helix</keyword>
<dbReference type="PANTHER" id="PTHR31410:SF1">
    <property type="entry name" value="POST-GPI ATTACHMENT TO PROTEINS FACTOR 4"/>
    <property type="match status" value="1"/>
</dbReference>
<reference evidence="2" key="2">
    <citation type="submission" date="2025-09" db="UniProtKB">
        <authorList>
            <consortium name="Ensembl"/>
        </authorList>
    </citation>
    <scope>IDENTIFICATION</scope>
</reference>
<dbReference type="PANTHER" id="PTHR31410">
    <property type="entry name" value="TRANSMEMBRANE PROTEIN 246"/>
    <property type="match status" value="1"/>
</dbReference>
<evidence type="ECO:0000313" key="2">
    <source>
        <dbReference type="Ensembl" id="ENSPCEP00000011593.1"/>
    </source>
</evidence>
<keyword evidence="3" id="KW-1185">Reference proteome</keyword>
<sequence>MLPRGLRLCRKWSRFSSPITQLLAFTVVTFGVLAPLICHQLLHSYFYLRHWHLNPMSEAFLKQNQEDGQAALRYFEGLQTPNASEISSSKALSPWLLITIITVQRHNEFHYVLQVASRFHRLLQQCGPRCQNYQIFLCNVDQNPDSHQDARLLGTFFAMVKRYKDGEDPNASVNQFEKEKRDYAFCLEQSLLVYSPEYVLLVEDDAVPEEEIFPVLQHLLLARLSKPHLRDALYLKLYHPERLQRYLNPEPMRILEWFGLGMFLGPLLSFLYSWATGRSSLTWPTVLFFALYSMALAELVGRHYLLELRRLAPALHNLVPVTECCTPAMLFSAPSARRVLGHLQGLHCRRGFAKDIALYSLLRTKGERAYVVEPNLVRHVGMFSSLRPNENPKLL</sequence>
<dbReference type="Ensembl" id="ENSPCET00000011974.1">
    <property type="protein sequence ID" value="ENSPCEP00000011593.1"/>
    <property type="gene ID" value="ENSPCEG00000009185.1"/>
</dbReference>
<reference evidence="2" key="1">
    <citation type="submission" date="2025-08" db="UniProtKB">
        <authorList>
            <consortium name="Ensembl"/>
        </authorList>
    </citation>
    <scope>IDENTIFICATION</scope>
</reference>
<dbReference type="AlphaFoldDB" id="A0A8C8RYG2"/>
<accession>A0A8C8RYG2</accession>
<name>A0A8C8RYG2_9SAUR</name>
<dbReference type="GO" id="GO:0000139">
    <property type="term" value="C:Golgi membrane"/>
    <property type="evidence" value="ECO:0007669"/>
    <property type="project" value="InterPro"/>
</dbReference>
<evidence type="ECO:0000256" key="1">
    <source>
        <dbReference type="SAM" id="Phobius"/>
    </source>
</evidence>
<protein>
    <submittedName>
        <fullName evidence="2">Post-GPI attachment to proteins GalNAc transferase 4</fullName>
    </submittedName>
</protein>
<organism evidence="2 3">
    <name type="scientific">Pelusios castaneus</name>
    <name type="common">West African mud turtle</name>
    <dbReference type="NCBI Taxonomy" id="367368"/>
    <lineage>
        <taxon>Eukaryota</taxon>
        <taxon>Metazoa</taxon>
        <taxon>Chordata</taxon>
        <taxon>Craniata</taxon>
        <taxon>Vertebrata</taxon>
        <taxon>Euteleostomi</taxon>
        <taxon>Archelosauria</taxon>
        <taxon>Testudinata</taxon>
        <taxon>Testudines</taxon>
        <taxon>Pleurodira</taxon>
        <taxon>Pelomedusidae</taxon>
        <taxon>Pelusios</taxon>
    </lineage>
</organism>
<feature type="transmembrane region" description="Helical" evidence="1">
    <location>
        <begin position="281"/>
        <end position="301"/>
    </location>
</feature>
<keyword evidence="1" id="KW-0472">Membrane</keyword>
<feature type="transmembrane region" description="Helical" evidence="1">
    <location>
        <begin position="20"/>
        <end position="42"/>
    </location>
</feature>
<evidence type="ECO:0000313" key="3">
    <source>
        <dbReference type="Proteomes" id="UP000694393"/>
    </source>
</evidence>
<keyword evidence="1" id="KW-0812">Transmembrane</keyword>